<keyword evidence="3" id="KW-1185">Reference proteome</keyword>
<dbReference type="InterPro" id="IPR000073">
    <property type="entry name" value="AB_hydrolase_1"/>
</dbReference>
<dbReference type="InterPro" id="IPR029058">
    <property type="entry name" value="AB_hydrolase_fold"/>
</dbReference>
<dbReference type="SUPFAM" id="SSF53474">
    <property type="entry name" value="alpha/beta-Hydrolases"/>
    <property type="match status" value="1"/>
</dbReference>
<proteinExistence type="predicted"/>
<comment type="caution">
    <text evidence="2">The sequence shown here is derived from an EMBL/GenBank/DDBJ whole genome shotgun (WGS) entry which is preliminary data.</text>
</comment>
<dbReference type="AlphaFoldDB" id="A0A1X0JQ67"/>
<accession>A0A1X0JQ67</accession>
<feature type="domain" description="AB hydrolase-1" evidence="1">
    <location>
        <begin position="13"/>
        <end position="252"/>
    </location>
</feature>
<dbReference type="RefSeq" id="WP_083126482.1">
    <property type="nucleotide sequence ID" value="NZ_MVIM01000007.1"/>
</dbReference>
<dbReference type="GO" id="GO:0016787">
    <property type="term" value="F:hydrolase activity"/>
    <property type="evidence" value="ECO:0007669"/>
    <property type="project" value="UniProtKB-KW"/>
</dbReference>
<sequence>MRIAKVGSGGPPLVFVHGLACDATDWRAQVDSFKTRTTVVVCDLPGHGASPGTPTDCTIEAYGGALSRALRELALPPAILVGHSMGCRVVLEACRRAPPGVVAGLILVDGSRIGDGDPAAAEQAMADELTGDGYSRFMRQFFESMFVPSSDPILAHAIVQRALGFPAIIGRHLLTNLAGWDAREVESALDSVRVPLLAIQSTTMDTARERVSLEPGQGSPWTELVRAHVPQATVVTLPGAGHYPQIELAEKVTALIADFCKLPSSFASR</sequence>
<keyword evidence="2" id="KW-0378">Hydrolase</keyword>
<dbReference type="Proteomes" id="UP000192411">
    <property type="component" value="Unassembled WGS sequence"/>
</dbReference>
<gene>
    <name evidence="2" type="ORF">BST47_15985</name>
</gene>
<dbReference type="PANTHER" id="PTHR43798">
    <property type="entry name" value="MONOACYLGLYCEROL LIPASE"/>
    <property type="match status" value="1"/>
</dbReference>
<evidence type="ECO:0000259" key="1">
    <source>
        <dbReference type="Pfam" id="PF12697"/>
    </source>
</evidence>
<dbReference type="OrthoDB" id="8680283at2"/>
<dbReference type="InterPro" id="IPR050266">
    <property type="entry name" value="AB_hydrolase_sf"/>
</dbReference>
<organism evidence="2 3">
    <name type="scientific">Mycolicibacterium tusciae</name>
    <dbReference type="NCBI Taxonomy" id="75922"/>
    <lineage>
        <taxon>Bacteria</taxon>
        <taxon>Bacillati</taxon>
        <taxon>Actinomycetota</taxon>
        <taxon>Actinomycetes</taxon>
        <taxon>Mycobacteriales</taxon>
        <taxon>Mycobacteriaceae</taxon>
        <taxon>Mycolicibacterium</taxon>
    </lineage>
</organism>
<dbReference type="STRING" id="75922.BST47_15985"/>
<evidence type="ECO:0000313" key="2">
    <source>
        <dbReference type="EMBL" id="ORB64780.1"/>
    </source>
</evidence>
<protein>
    <submittedName>
        <fullName evidence="2">Alpha/beta hydrolase</fullName>
    </submittedName>
</protein>
<dbReference type="Gene3D" id="3.40.50.1820">
    <property type="entry name" value="alpha/beta hydrolase"/>
    <property type="match status" value="1"/>
</dbReference>
<name>A0A1X0JQ67_9MYCO</name>
<dbReference type="EMBL" id="MVIM01000007">
    <property type="protein sequence ID" value="ORB64780.1"/>
    <property type="molecule type" value="Genomic_DNA"/>
</dbReference>
<reference evidence="2 3" key="1">
    <citation type="submission" date="2017-02" db="EMBL/GenBank/DDBJ databases">
        <title>The new phylogeny of genus Mycobacterium.</title>
        <authorList>
            <person name="Tortoli E."/>
            <person name="Trovato A."/>
            <person name="Cirillo D.M."/>
        </authorList>
    </citation>
    <scope>NUCLEOTIDE SEQUENCE [LARGE SCALE GENOMIC DNA]</scope>
    <source>
        <strain evidence="2 3">DSM 44338</strain>
    </source>
</reference>
<dbReference type="Pfam" id="PF12697">
    <property type="entry name" value="Abhydrolase_6"/>
    <property type="match status" value="1"/>
</dbReference>
<evidence type="ECO:0000313" key="3">
    <source>
        <dbReference type="Proteomes" id="UP000192411"/>
    </source>
</evidence>